<protein>
    <recommendedName>
        <fullName evidence="1">HVO-0163 N-terminal HTH domain-containing protein</fullName>
    </recommendedName>
</protein>
<reference evidence="2" key="1">
    <citation type="journal article" date="2014" name="Front. Microbiol.">
        <title>High frequency of phylogenetically diverse reductive dehalogenase-homologous genes in deep subseafloor sedimentary metagenomes.</title>
        <authorList>
            <person name="Kawai M."/>
            <person name="Futagami T."/>
            <person name="Toyoda A."/>
            <person name="Takaki Y."/>
            <person name="Nishi S."/>
            <person name="Hori S."/>
            <person name="Arai W."/>
            <person name="Tsubouchi T."/>
            <person name="Morono Y."/>
            <person name="Uchiyama I."/>
            <person name="Ito T."/>
            <person name="Fujiyama A."/>
            <person name="Inagaki F."/>
            <person name="Takami H."/>
        </authorList>
    </citation>
    <scope>NUCLEOTIDE SEQUENCE</scope>
    <source>
        <strain evidence="2">Expedition CK06-06</strain>
    </source>
</reference>
<dbReference type="InterPro" id="IPR056504">
    <property type="entry name" value="HTH_HVO_0163_N"/>
</dbReference>
<dbReference type="InterPro" id="IPR036388">
    <property type="entry name" value="WH-like_DNA-bd_sf"/>
</dbReference>
<feature type="domain" description="HVO-0163 N-terminal HTH" evidence="1">
    <location>
        <begin position="89"/>
        <end position="149"/>
    </location>
</feature>
<dbReference type="PANTHER" id="PTHR36216:SF1">
    <property type="entry name" value="HTH ARSR-TYPE DOMAIN-CONTAINING PROTEIN"/>
    <property type="match status" value="1"/>
</dbReference>
<dbReference type="SUPFAM" id="SSF46785">
    <property type="entry name" value="Winged helix' DNA-binding domain"/>
    <property type="match status" value="2"/>
</dbReference>
<dbReference type="Pfam" id="PF13412">
    <property type="entry name" value="HTH_24"/>
    <property type="match status" value="1"/>
</dbReference>
<dbReference type="PANTHER" id="PTHR36216">
    <property type="entry name" value="TRANSCRIPTIONAL REGULATOR, TRMB"/>
    <property type="match status" value="1"/>
</dbReference>
<name>X1B1N2_9ZZZZ</name>
<organism evidence="2">
    <name type="scientific">marine sediment metagenome</name>
    <dbReference type="NCBI Taxonomy" id="412755"/>
    <lineage>
        <taxon>unclassified sequences</taxon>
        <taxon>metagenomes</taxon>
        <taxon>ecological metagenomes</taxon>
    </lineage>
</organism>
<evidence type="ECO:0000259" key="1">
    <source>
        <dbReference type="Pfam" id="PF24266"/>
    </source>
</evidence>
<dbReference type="InterPro" id="IPR036390">
    <property type="entry name" value="WH_DNA-bd_sf"/>
</dbReference>
<accession>X1B1N2</accession>
<feature type="non-terminal residue" evidence="2">
    <location>
        <position position="1"/>
    </location>
</feature>
<dbReference type="Gene3D" id="1.10.10.10">
    <property type="entry name" value="Winged helix-like DNA-binding domain superfamily/Winged helix DNA-binding domain"/>
    <property type="match status" value="2"/>
</dbReference>
<dbReference type="Pfam" id="PF24266">
    <property type="entry name" value="HTH_HVO_0163_N"/>
    <property type="match status" value="1"/>
</dbReference>
<gene>
    <name evidence="2" type="ORF">S01H4_32726</name>
</gene>
<evidence type="ECO:0000313" key="2">
    <source>
        <dbReference type="EMBL" id="GAG75247.1"/>
    </source>
</evidence>
<sequence length="256" mass="30703">PPPFPEKEERPSLAPILAYEDRTLEFIQEYLEQNRQFNAKKIIPYLSSRFAKSSININLNGIKEILRSLVEKNILIEGSTFVKEDVLLNENRSEIYDFIIKNPGIHFSKLLRELDLPNAVARWHLNILLKYEFIRTTKIDNREAYFEKYINPEYDKVLHLIFREKYQSIIEHLRENDYGISKTQLSRELGMHLNTITKYLNKLEELELITLEKISKKILFFLNKEYYLEIKEEIEHRIEKIDENHIIDNNDNKFDN</sequence>
<dbReference type="AlphaFoldDB" id="X1B1N2"/>
<proteinExistence type="predicted"/>
<dbReference type="EMBL" id="BART01017146">
    <property type="protein sequence ID" value="GAG75247.1"/>
    <property type="molecule type" value="Genomic_DNA"/>
</dbReference>
<comment type="caution">
    <text evidence="2">The sequence shown here is derived from an EMBL/GenBank/DDBJ whole genome shotgun (WGS) entry which is preliminary data.</text>
</comment>